<gene>
    <name evidence="1" type="ORF">LTR62_003691</name>
</gene>
<organism evidence="1 2">
    <name type="scientific">Meristemomyces frigidus</name>
    <dbReference type="NCBI Taxonomy" id="1508187"/>
    <lineage>
        <taxon>Eukaryota</taxon>
        <taxon>Fungi</taxon>
        <taxon>Dikarya</taxon>
        <taxon>Ascomycota</taxon>
        <taxon>Pezizomycotina</taxon>
        <taxon>Dothideomycetes</taxon>
        <taxon>Dothideomycetidae</taxon>
        <taxon>Mycosphaerellales</taxon>
        <taxon>Teratosphaeriaceae</taxon>
        <taxon>Meristemomyces</taxon>
    </lineage>
</organism>
<proteinExistence type="predicted"/>
<sequence>MSPPTPPHCPTPTPQTYNWHPPPPPFPLLPRHLPWSPNPSIQTIHLSLREAEFLWPLFLEKFPYKAMVYLRHPEHVYLWNMIRESNEVLAPDELPVGLPGWSLQFVRDVERDVRVLMQAMTGEEIGELADGFGEAWGKGVLGEGALDGFVRTVLWLVREGRAEVGDFIVFAAFVEGRLSGVVGRGGVGGDVREGCDCGCLDYFQL</sequence>
<evidence type="ECO:0000313" key="2">
    <source>
        <dbReference type="Proteomes" id="UP001310890"/>
    </source>
</evidence>
<dbReference type="EMBL" id="JAVRRL010000026">
    <property type="protein sequence ID" value="KAK5113112.1"/>
    <property type="molecule type" value="Genomic_DNA"/>
</dbReference>
<protein>
    <submittedName>
        <fullName evidence="1">Uncharacterized protein</fullName>
    </submittedName>
</protein>
<accession>A0AAN7TRM2</accession>
<comment type="caution">
    <text evidence="1">The sequence shown here is derived from an EMBL/GenBank/DDBJ whole genome shotgun (WGS) entry which is preliminary data.</text>
</comment>
<dbReference type="Proteomes" id="UP001310890">
    <property type="component" value="Unassembled WGS sequence"/>
</dbReference>
<name>A0AAN7TRM2_9PEZI</name>
<reference evidence="1" key="1">
    <citation type="submission" date="2023-08" db="EMBL/GenBank/DDBJ databases">
        <title>Black Yeasts Isolated from many extreme environments.</title>
        <authorList>
            <person name="Coleine C."/>
            <person name="Stajich J.E."/>
            <person name="Selbmann L."/>
        </authorList>
    </citation>
    <scope>NUCLEOTIDE SEQUENCE</scope>
    <source>
        <strain evidence="1">CCFEE 5401</strain>
    </source>
</reference>
<dbReference type="AlphaFoldDB" id="A0AAN7TRM2"/>
<evidence type="ECO:0000313" key="1">
    <source>
        <dbReference type="EMBL" id="KAK5113112.1"/>
    </source>
</evidence>